<keyword evidence="2" id="KW-0732">Signal</keyword>
<organism evidence="3 4">
    <name type="scientific">Ephemeroptericola cinctiostellae</name>
    <dbReference type="NCBI Taxonomy" id="2268024"/>
    <lineage>
        <taxon>Bacteria</taxon>
        <taxon>Pseudomonadati</taxon>
        <taxon>Pseudomonadota</taxon>
        <taxon>Betaproteobacteria</taxon>
        <taxon>Burkholderiales</taxon>
        <taxon>Burkholderiaceae</taxon>
        <taxon>Ephemeroptericola</taxon>
    </lineage>
</organism>
<proteinExistence type="predicted"/>
<dbReference type="Proteomes" id="UP000252182">
    <property type="component" value="Chromosome"/>
</dbReference>
<gene>
    <name evidence="3" type="ORF">DTO96_100511</name>
</gene>
<reference evidence="4" key="1">
    <citation type="submission" date="2018-07" db="EMBL/GenBank/DDBJ databases">
        <authorList>
            <person name="Kim H."/>
        </authorList>
    </citation>
    <scope>NUCLEOTIDE SEQUENCE [LARGE SCALE GENOMIC DNA]</scope>
    <source>
        <strain evidence="4">F02</strain>
    </source>
</reference>
<name>A0A345D8W3_9BURK</name>
<dbReference type="RefSeq" id="WP_225972538.1">
    <property type="nucleotide sequence ID" value="NZ_CP031124.1"/>
</dbReference>
<feature type="region of interest" description="Disordered" evidence="1">
    <location>
        <begin position="126"/>
        <end position="147"/>
    </location>
</feature>
<dbReference type="EMBL" id="CP031124">
    <property type="protein sequence ID" value="AXF84801.1"/>
    <property type="molecule type" value="Genomic_DNA"/>
</dbReference>
<keyword evidence="4" id="KW-1185">Reference proteome</keyword>
<evidence type="ECO:0000256" key="2">
    <source>
        <dbReference type="SAM" id="SignalP"/>
    </source>
</evidence>
<dbReference type="Gene3D" id="3.40.50.1820">
    <property type="entry name" value="alpha/beta hydrolase"/>
    <property type="match status" value="1"/>
</dbReference>
<evidence type="ECO:0000313" key="3">
    <source>
        <dbReference type="EMBL" id="AXF84801.1"/>
    </source>
</evidence>
<dbReference type="KEGG" id="hyf:DTO96_100511"/>
<evidence type="ECO:0000313" key="4">
    <source>
        <dbReference type="Proteomes" id="UP000252182"/>
    </source>
</evidence>
<sequence>MHPSNKLALTLMALAAQSLSAQAQPTMPETPTVAPQNATTNSGTDLTYNLNFANATHTSKSLTLGGQTIAFRAYENIVYVQHPVDTKYERMNIYIPEAYFKGKTMGHFTAKTAPIFMPNAVGGYMPSEPDSPASHAMDTARTPPLSL</sequence>
<evidence type="ECO:0000256" key="1">
    <source>
        <dbReference type="SAM" id="MobiDB-lite"/>
    </source>
</evidence>
<accession>A0A345D8W3</accession>
<feature type="signal peptide" evidence="2">
    <location>
        <begin position="1"/>
        <end position="23"/>
    </location>
</feature>
<protein>
    <submittedName>
        <fullName evidence="3">Uncharacterized protein</fullName>
    </submittedName>
</protein>
<feature type="chain" id="PRO_5016989150" evidence="2">
    <location>
        <begin position="24"/>
        <end position="147"/>
    </location>
</feature>
<dbReference type="AlphaFoldDB" id="A0A345D8W3"/>
<dbReference type="InterPro" id="IPR029058">
    <property type="entry name" value="AB_hydrolase_fold"/>
</dbReference>